<dbReference type="InterPro" id="IPR056834">
    <property type="entry name" value="ARM_TT21_C"/>
</dbReference>
<feature type="repeat" description="TPR" evidence="1">
    <location>
        <begin position="376"/>
        <end position="409"/>
    </location>
</feature>
<keyword evidence="1" id="KW-0802">TPR repeat</keyword>
<dbReference type="SUPFAM" id="SSF48452">
    <property type="entry name" value="TPR-like"/>
    <property type="match status" value="2"/>
</dbReference>
<dbReference type="STRING" id="1548547.BA177_12525"/>
<dbReference type="OrthoDB" id="9766710at2"/>
<dbReference type="EMBL" id="CP016268">
    <property type="protein sequence ID" value="ANO51917.1"/>
    <property type="molecule type" value="Genomic_DNA"/>
</dbReference>
<name>A0A193LHC7_9GAMM</name>
<dbReference type="AlphaFoldDB" id="A0A193LHC7"/>
<feature type="domain" description="Tetratricopeptide repeat protein 21A/21B C-terminal ARM" evidence="3">
    <location>
        <begin position="377"/>
        <end position="546"/>
    </location>
</feature>
<dbReference type="Pfam" id="PF25063">
    <property type="entry name" value="ARM_TT21_C"/>
    <property type="match status" value="1"/>
</dbReference>
<dbReference type="Gene3D" id="1.25.40.10">
    <property type="entry name" value="Tetratricopeptide repeat domain"/>
    <property type="match status" value="2"/>
</dbReference>
<gene>
    <name evidence="4" type="ORF">BA177_12525</name>
</gene>
<dbReference type="PROSITE" id="PS50005">
    <property type="entry name" value="TPR"/>
    <property type="match status" value="3"/>
</dbReference>
<dbReference type="PANTHER" id="PTHR12558">
    <property type="entry name" value="CELL DIVISION CYCLE 16,23,27"/>
    <property type="match status" value="1"/>
</dbReference>
<dbReference type="SMART" id="SM00028">
    <property type="entry name" value="TPR"/>
    <property type="match status" value="8"/>
</dbReference>
<keyword evidence="5" id="KW-1185">Reference proteome</keyword>
<dbReference type="InterPro" id="IPR011990">
    <property type="entry name" value="TPR-like_helical_dom_sf"/>
</dbReference>
<feature type="chain" id="PRO_5008260219" description="Tetratricopeptide repeat protein 21A/21B C-terminal ARM domain-containing protein" evidence="2">
    <location>
        <begin position="30"/>
        <end position="560"/>
    </location>
</feature>
<dbReference type="InterPro" id="IPR019734">
    <property type="entry name" value="TPR_rpt"/>
</dbReference>
<dbReference type="Proteomes" id="UP000092695">
    <property type="component" value="Chromosome"/>
</dbReference>
<sequence>MQRSLIRVPRLPFSLLALLIIGLAAPATADDGAAAASDYLRAAEMALQQHQYKTASVEYRRAAIASGNPEIARQATRVAFTYGFNDDALEAAERWLELDEDSDEALLYVAQLQLRTGELRKSRRSFEALLKRGDQPQDERLLALVPLLSREDPETAFKLFIQLAKPYRDSAAAHYAVGVMALQAGDAETALERAQKALDIQPDWIKPRLLYARSLLLAGKADEAIKYAARIVGDDPYPDPEARIELAIMYMAAKRDDDALSQVNQVLLEQPSRTDALRLMAIINFRQENLDAARDDFEDLLSSGQYTTDALYYLARIADYRGEADRALSLYTQVNNGQNAVISQRRASGIIARKSGLDAALDHLQRFGEMNPNYAVDMILAQAQLLSSEKQFERALTIFDRVISYRPDSESAILGRGEVLLQLGRADEAIKSYRRAARKWPDSANVLNALGYTLTYHGDNYREAEKLIKKALQLQPDSAAIIDSYGWVLYRLGKYEEALAELEKAWAMYKDPEVAAHLAEVLWKLERNTEALAVLEEAEALDPEDPMLQEVRKLLVPHSD</sequence>
<evidence type="ECO:0000313" key="5">
    <source>
        <dbReference type="Proteomes" id="UP000092695"/>
    </source>
</evidence>
<dbReference type="KEGG" id="woc:BA177_12525"/>
<evidence type="ECO:0000256" key="2">
    <source>
        <dbReference type="SAM" id="SignalP"/>
    </source>
</evidence>
<dbReference type="RefSeq" id="WP_068616695.1">
    <property type="nucleotide sequence ID" value="NZ_CP016268.1"/>
</dbReference>
<feature type="repeat" description="TPR" evidence="1">
    <location>
        <begin position="410"/>
        <end position="443"/>
    </location>
</feature>
<dbReference type="Pfam" id="PF13432">
    <property type="entry name" value="TPR_16"/>
    <property type="match status" value="2"/>
</dbReference>
<dbReference type="SUPFAM" id="SSF81901">
    <property type="entry name" value="HCP-like"/>
    <property type="match status" value="1"/>
</dbReference>
<protein>
    <recommendedName>
        <fullName evidence="3">Tetratricopeptide repeat protein 21A/21B C-terminal ARM domain-containing protein</fullName>
    </recommendedName>
</protein>
<keyword evidence="2" id="KW-0732">Signal</keyword>
<dbReference type="Pfam" id="PF14559">
    <property type="entry name" value="TPR_19"/>
    <property type="match status" value="1"/>
</dbReference>
<accession>A0A193LHC7</accession>
<organism evidence="4 5">
    <name type="scientific">Woeseia oceani</name>
    <dbReference type="NCBI Taxonomy" id="1548547"/>
    <lineage>
        <taxon>Bacteria</taxon>
        <taxon>Pseudomonadati</taxon>
        <taxon>Pseudomonadota</taxon>
        <taxon>Gammaproteobacteria</taxon>
        <taxon>Woeseiales</taxon>
        <taxon>Woeseiaceae</taxon>
        <taxon>Woeseia</taxon>
    </lineage>
</organism>
<proteinExistence type="predicted"/>
<feature type="repeat" description="TPR" evidence="1">
    <location>
        <begin position="171"/>
        <end position="204"/>
    </location>
</feature>
<evidence type="ECO:0000259" key="3">
    <source>
        <dbReference type="Pfam" id="PF25063"/>
    </source>
</evidence>
<feature type="signal peptide" evidence="2">
    <location>
        <begin position="1"/>
        <end position="29"/>
    </location>
</feature>
<dbReference type="PANTHER" id="PTHR12558:SF13">
    <property type="entry name" value="CELL DIVISION CYCLE PROTEIN 27 HOMOLOG"/>
    <property type="match status" value="1"/>
</dbReference>
<evidence type="ECO:0000256" key="1">
    <source>
        <dbReference type="PROSITE-ProRule" id="PRU00339"/>
    </source>
</evidence>
<reference evidence="4 5" key="1">
    <citation type="submission" date="2016-06" db="EMBL/GenBank/DDBJ databases">
        <title>Complete genome sequence of a deep-branching marine Gamma Proteobacterium Woeseia oceani type strain XK5.</title>
        <authorList>
            <person name="Mu D."/>
            <person name="Du Z."/>
        </authorList>
    </citation>
    <scope>NUCLEOTIDE SEQUENCE [LARGE SCALE GENOMIC DNA]</scope>
    <source>
        <strain evidence="4 5">XK5</strain>
    </source>
</reference>
<evidence type="ECO:0000313" key="4">
    <source>
        <dbReference type="EMBL" id="ANO51917.1"/>
    </source>
</evidence>